<dbReference type="GO" id="GO:0032259">
    <property type="term" value="P:methylation"/>
    <property type="evidence" value="ECO:0007669"/>
    <property type="project" value="UniProtKB-KW"/>
</dbReference>
<comment type="caution">
    <text evidence="8">The sequence shown here is derived from an EMBL/GenBank/DDBJ whole genome shotgun (WGS) entry which is preliminary data.</text>
</comment>
<reference evidence="8 9" key="1">
    <citation type="submission" date="2019-12" db="EMBL/GenBank/DDBJ databases">
        <title>Genomic-based taxomic classification of the family Erythrobacteraceae.</title>
        <authorList>
            <person name="Xu L."/>
        </authorList>
    </citation>
    <scope>NUCLEOTIDE SEQUENCE [LARGE SCALE GENOMIC DNA]</scope>
    <source>
        <strain evidence="8 9">MCCC 1K02066</strain>
    </source>
</reference>
<dbReference type="GO" id="GO:0102559">
    <property type="term" value="F:peptide chain release factor N(5)-glutamine methyltransferase activity"/>
    <property type="evidence" value="ECO:0007669"/>
    <property type="project" value="UniProtKB-EC"/>
</dbReference>
<comment type="catalytic activity">
    <reaction evidence="4">
        <text>L-glutaminyl-[peptide chain release factor] + S-adenosyl-L-methionine = N(5)-methyl-L-glutaminyl-[peptide chain release factor] + S-adenosyl-L-homocysteine + H(+)</text>
        <dbReference type="Rhea" id="RHEA:42896"/>
        <dbReference type="Rhea" id="RHEA-COMP:10271"/>
        <dbReference type="Rhea" id="RHEA-COMP:10272"/>
        <dbReference type="ChEBI" id="CHEBI:15378"/>
        <dbReference type="ChEBI" id="CHEBI:30011"/>
        <dbReference type="ChEBI" id="CHEBI:57856"/>
        <dbReference type="ChEBI" id="CHEBI:59789"/>
        <dbReference type="ChEBI" id="CHEBI:61891"/>
        <dbReference type="EC" id="2.1.1.297"/>
    </reaction>
</comment>
<feature type="binding site" evidence="4">
    <location>
        <position position="217"/>
    </location>
    <ligand>
        <name>S-adenosyl-L-methionine</name>
        <dbReference type="ChEBI" id="CHEBI:59789"/>
    </ligand>
</feature>
<dbReference type="CDD" id="cd02440">
    <property type="entry name" value="AdoMet_MTases"/>
    <property type="match status" value="1"/>
</dbReference>
<evidence type="ECO:0000256" key="3">
    <source>
        <dbReference type="ARBA" id="ARBA00022691"/>
    </source>
</evidence>
<evidence type="ECO:0000256" key="2">
    <source>
        <dbReference type="ARBA" id="ARBA00022679"/>
    </source>
</evidence>
<keyword evidence="3 4" id="KW-0949">S-adenosyl-L-methionine</keyword>
<evidence type="ECO:0000313" key="8">
    <source>
        <dbReference type="EMBL" id="MXP40388.1"/>
    </source>
</evidence>
<keyword evidence="2 4" id="KW-0808">Transferase</keyword>
<dbReference type="InterPro" id="IPR019874">
    <property type="entry name" value="RF_methyltr_PrmC"/>
</dbReference>
<dbReference type="OrthoDB" id="9800643at2"/>
<feature type="domain" description="Release factor glutamine methyltransferase N-terminal" evidence="7">
    <location>
        <begin position="56"/>
        <end position="122"/>
    </location>
</feature>
<dbReference type="Pfam" id="PF13847">
    <property type="entry name" value="Methyltransf_31"/>
    <property type="match status" value="1"/>
</dbReference>
<accession>A0A6I4UNP8</accession>
<keyword evidence="9" id="KW-1185">Reference proteome</keyword>
<sequence>MRSSPRTRPSASPRWVARAPSSSEEGVGGGGGARVRPGQHHPPAPSSEEEGETVAEALREAARRLGTVTDTARLDAELLMAATLGVSRSDLLLWRMRDPVPEAFAALVKRRLAHEPVAQILGRKEFYGREFRVTRDVLIPRADSETTVAAAIEACPAGGRILDCGTGSGALLLTLLAELPQASGVGIDRSPAALAVAADNAGRLGLSGRAELRLGDWHRPDWRDALGTFACVIANPPYVEDDAELALSVSEYEPAEALFAGPDGLDDYQVLIPQLPALLAPGGCAVLEIGATQAGPVREIAAGAGFLADVRRDLGGRDRAVILRLGLGK</sequence>
<dbReference type="InterPro" id="IPR050320">
    <property type="entry name" value="N5-glutamine_MTase"/>
</dbReference>
<dbReference type="InterPro" id="IPR029063">
    <property type="entry name" value="SAM-dependent_MTases_sf"/>
</dbReference>
<feature type="compositionally biased region" description="Low complexity" evidence="5">
    <location>
        <begin position="1"/>
        <end position="25"/>
    </location>
</feature>
<protein>
    <recommendedName>
        <fullName evidence="4">Release factor glutamine methyltransferase</fullName>
        <shortName evidence="4">RF MTase</shortName>
        <ecNumber evidence="4">2.1.1.297</ecNumber>
    </recommendedName>
    <alternativeName>
        <fullName evidence="4">N5-glutamine methyltransferase PrmC</fullName>
    </alternativeName>
    <alternativeName>
        <fullName evidence="4">Protein-(glutamine-N5) MTase PrmC</fullName>
    </alternativeName>
    <alternativeName>
        <fullName evidence="4">Protein-glutamine N-methyltransferase PrmC</fullName>
    </alternativeName>
</protein>
<dbReference type="HAMAP" id="MF_02126">
    <property type="entry name" value="RF_methyltr_PrmC"/>
    <property type="match status" value="1"/>
</dbReference>
<dbReference type="AlphaFoldDB" id="A0A6I4UNP8"/>
<name>A0A6I4UNP8_9SPHN</name>
<dbReference type="PANTHER" id="PTHR18895:SF74">
    <property type="entry name" value="MTRF1L RELEASE FACTOR GLUTAMINE METHYLTRANSFERASE"/>
    <property type="match status" value="1"/>
</dbReference>
<dbReference type="Pfam" id="PF17827">
    <property type="entry name" value="PrmC_N"/>
    <property type="match status" value="1"/>
</dbReference>
<feature type="region of interest" description="Disordered" evidence="5">
    <location>
        <begin position="1"/>
        <end position="51"/>
    </location>
</feature>
<feature type="binding site" evidence="4">
    <location>
        <position position="235"/>
    </location>
    <ligand>
        <name>S-adenosyl-L-methionine</name>
        <dbReference type="ChEBI" id="CHEBI:59789"/>
    </ligand>
</feature>
<dbReference type="PANTHER" id="PTHR18895">
    <property type="entry name" value="HEMK METHYLTRANSFERASE"/>
    <property type="match status" value="1"/>
</dbReference>
<dbReference type="Gene3D" id="1.10.8.10">
    <property type="entry name" value="DNA helicase RuvA subunit, C-terminal domain"/>
    <property type="match status" value="1"/>
</dbReference>
<dbReference type="EC" id="2.1.1.297" evidence="4"/>
<evidence type="ECO:0000256" key="4">
    <source>
        <dbReference type="HAMAP-Rule" id="MF_02126"/>
    </source>
</evidence>
<feature type="binding site" evidence="4">
    <location>
        <position position="188"/>
    </location>
    <ligand>
        <name>S-adenosyl-L-methionine</name>
        <dbReference type="ChEBI" id="CHEBI:59789"/>
    </ligand>
</feature>
<dbReference type="InterPro" id="IPR004556">
    <property type="entry name" value="HemK-like"/>
</dbReference>
<dbReference type="NCBIfam" id="TIGR03534">
    <property type="entry name" value="RF_mod_PrmC"/>
    <property type="match status" value="1"/>
</dbReference>
<feature type="domain" description="Methyltransferase" evidence="6">
    <location>
        <begin position="158"/>
        <end position="235"/>
    </location>
</feature>
<dbReference type="EMBL" id="WTYK01000001">
    <property type="protein sequence ID" value="MXP40388.1"/>
    <property type="molecule type" value="Genomic_DNA"/>
</dbReference>
<evidence type="ECO:0000256" key="1">
    <source>
        <dbReference type="ARBA" id="ARBA00022603"/>
    </source>
</evidence>
<dbReference type="SUPFAM" id="SSF53335">
    <property type="entry name" value="S-adenosyl-L-methionine-dependent methyltransferases"/>
    <property type="match status" value="1"/>
</dbReference>
<feature type="binding site" evidence="4">
    <location>
        <begin position="235"/>
        <end position="238"/>
    </location>
    <ligand>
        <name>substrate</name>
    </ligand>
</feature>
<feature type="binding site" evidence="4">
    <location>
        <begin position="165"/>
        <end position="169"/>
    </location>
    <ligand>
        <name>S-adenosyl-L-methionine</name>
        <dbReference type="ChEBI" id="CHEBI:59789"/>
    </ligand>
</feature>
<comment type="function">
    <text evidence="4">Methylates the class 1 translation termination release factors RF1/PrfA and RF2/PrfB on the glutamine residue of the universally conserved GGQ motif.</text>
</comment>
<evidence type="ECO:0000259" key="6">
    <source>
        <dbReference type="Pfam" id="PF13847"/>
    </source>
</evidence>
<evidence type="ECO:0000259" key="7">
    <source>
        <dbReference type="Pfam" id="PF17827"/>
    </source>
</evidence>
<comment type="similarity">
    <text evidence="4">Belongs to the protein N5-glutamine methyltransferase family. PrmC subfamily.</text>
</comment>
<dbReference type="Gene3D" id="3.40.50.150">
    <property type="entry name" value="Vaccinia Virus protein VP39"/>
    <property type="match status" value="1"/>
</dbReference>
<evidence type="ECO:0000313" key="9">
    <source>
        <dbReference type="Proteomes" id="UP000469159"/>
    </source>
</evidence>
<evidence type="ECO:0000256" key="5">
    <source>
        <dbReference type="SAM" id="MobiDB-lite"/>
    </source>
</evidence>
<dbReference type="InterPro" id="IPR040758">
    <property type="entry name" value="PrmC_N"/>
</dbReference>
<organism evidence="8 9">
    <name type="scientific">Croceibacterium soli</name>
    <dbReference type="NCBI Taxonomy" id="1739690"/>
    <lineage>
        <taxon>Bacteria</taxon>
        <taxon>Pseudomonadati</taxon>
        <taxon>Pseudomonadota</taxon>
        <taxon>Alphaproteobacteria</taxon>
        <taxon>Sphingomonadales</taxon>
        <taxon>Erythrobacteraceae</taxon>
        <taxon>Croceibacterium</taxon>
    </lineage>
</organism>
<dbReference type="Proteomes" id="UP000469159">
    <property type="component" value="Unassembled WGS sequence"/>
</dbReference>
<keyword evidence="1 4" id="KW-0489">Methyltransferase</keyword>
<gene>
    <name evidence="4 8" type="primary">prmC</name>
    <name evidence="8" type="ORF">GRI75_01850</name>
</gene>
<proteinExistence type="inferred from homology"/>
<dbReference type="InterPro" id="IPR025714">
    <property type="entry name" value="Methyltranfer_dom"/>
</dbReference>
<dbReference type="NCBIfam" id="TIGR00536">
    <property type="entry name" value="hemK_fam"/>
    <property type="match status" value="1"/>
</dbReference>